<sequence length="676" mass="71296">MSRKRVFLTAVLILMANLLSGPLAVAAESTSTSTSGSTTSEVEASTSTTESATTDFSTATSTSSTSTSDSTYTSTSTEASTVASSEPAPLQQSPAIKAASAVSVFDSTKLPSYPLGVGTEFTAFAGGTITLGHQDTTGFMGANEIDSMNSWPSLFTPNLPGGLAVSDPQENISLVTNRINANLATVLSNPSMFPNQKIIVNQGNVPAEKKSQHLANDLKSFKDNEIDSSNWQDTTKVNLESIANQYQSLTQGRDVAVSDASIQASQQTINNGTSNKNVHQMTIDLSQYTGKSTPVVVFNLEQLADNDAYEMNYKQASSGILPFIIVNWQNTGAYTWGWNNSFTVSGDASIAALGSHIIDSFPNATKVSIIASKFYGSVLAPMGDIFAGESGLDVMHSSYTAGGDIEMKSQLPLDQATANQFDRKAWPGNQAPVPGKVPSIALTKDDTAVTAPIQVLPGQLVHLGIQTTNYDGAAVEAATDDQPFTSIPIAKGIDLANLAVGKYTITVQIPGYPDIKAQATIIVSGYLTLEEIPNLQFGSKDLSQYVAEPSYKLVNGTTTSDSDSMGDDQLTVKVTDNRYVEQQSPWSLSVQLSPFSDGKTEVNGSISFSSDEAAGLLNGKVTSGQSLAFSKAGSSQFTGSFSDKLSTNTTLNLENTAPEPGTYHGKLSWSLSNAPQ</sequence>
<reference evidence="3 4" key="1">
    <citation type="submission" date="2021-03" db="EMBL/GenBank/DDBJ databases">
        <title>Enterococcal diversity collection.</title>
        <authorList>
            <person name="Gilmore M.S."/>
            <person name="Schwartzman J."/>
            <person name="Van Tyne D."/>
            <person name="Martin M."/>
            <person name="Earl A.M."/>
            <person name="Manson A.L."/>
            <person name="Straub T."/>
            <person name="Salamzade R."/>
            <person name="Saavedra J."/>
            <person name="Lebreton F."/>
            <person name="Prichula J."/>
            <person name="Schaufler K."/>
            <person name="Gaca A."/>
            <person name="Sgardioli B."/>
            <person name="Wagenaar J."/>
            <person name="Strong T."/>
        </authorList>
    </citation>
    <scope>NUCLEOTIDE SEQUENCE [LARGE SCALE GENOMIC DNA]</scope>
    <source>
        <strain evidence="3 4">669A</strain>
    </source>
</reference>
<evidence type="ECO:0000256" key="2">
    <source>
        <dbReference type="SAM" id="SignalP"/>
    </source>
</evidence>
<comment type="caution">
    <text evidence="3">The sequence shown here is derived from an EMBL/GenBank/DDBJ whole genome shotgun (WGS) entry which is preliminary data.</text>
</comment>
<keyword evidence="2" id="KW-0732">Signal</keyword>
<dbReference type="NCBIfam" id="TIGR04215">
    <property type="entry name" value="choice_anch_A"/>
    <property type="match status" value="1"/>
</dbReference>
<evidence type="ECO:0000256" key="1">
    <source>
        <dbReference type="SAM" id="MobiDB-lite"/>
    </source>
</evidence>
<dbReference type="InterPro" id="IPR026588">
    <property type="entry name" value="Choice_anch_A"/>
</dbReference>
<name>A0ABS3L5P4_9ENTE</name>
<accession>A0ABS3L5P4</accession>
<feature type="chain" id="PRO_5046897561" evidence="2">
    <location>
        <begin position="27"/>
        <end position="676"/>
    </location>
</feature>
<feature type="region of interest" description="Disordered" evidence="1">
    <location>
        <begin position="29"/>
        <end position="92"/>
    </location>
</feature>
<evidence type="ECO:0000313" key="4">
    <source>
        <dbReference type="Proteomes" id="UP000664601"/>
    </source>
</evidence>
<gene>
    <name evidence="3" type="ORF">JZO70_01880</name>
</gene>
<dbReference type="RefSeq" id="WP_207671843.1">
    <property type="nucleotide sequence ID" value="NZ_JAFREM010000004.1"/>
</dbReference>
<protein>
    <submittedName>
        <fullName evidence="3">WxL domain-containing protein</fullName>
    </submittedName>
</protein>
<dbReference type="EMBL" id="JAFREM010000004">
    <property type="protein sequence ID" value="MBO1304895.1"/>
    <property type="molecule type" value="Genomic_DNA"/>
</dbReference>
<evidence type="ECO:0000313" key="3">
    <source>
        <dbReference type="EMBL" id="MBO1304895.1"/>
    </source>
</evidence>
<keyword evidence="4" id="KW-1185">Reference proteome</keyword>
<proteinExistence type="predicted"/>
<feature type="compositionally biased region" description="Low complexity" evidence="1">
    <location>
        <begin position="29"/>
        <end position="86"/>
    </location>
</feature>
<feature type="signal peptide" evidence="2">
    <location>
        <begin position="1"/>
        <end position="26"/>
    </location>
</feature>
<dbReference type="Proteomes" id="UP000664601">
    <property type="component" value="Unassembled WGS sequence"/>
</dbReference>
<organism evidence="3 4">
    <name type="scientific">Candidatus Enterococcus moelleringii</name>
    <dbReference type="NCBI Taxonomy" id="2815325"/>
    <lineage>
        <taxon>Bacteria</taxon>
        <taxon>Bacillati</taxon>
        <taxon>Bacillota</taxon>
        <taxon>Bacilli</taxon>
        <taxon>Lactobacillales</taxon>
        <taxon>Enterococcaceae</taxon>
        <taxon>Enterococcus</taxon>
    </lineage>
</organism>